<dbReference type="Pfam" id="PF00583">
    <property type="entry name" value="Acetyltransf_1"/>
    <property type="match status" value="1"/>
</dbReference>
<dbReference type="CDD" id="cd04301">
    <property type="entry name" value="NAT_SF"/>
    <property type="match status" value="1"/>
</dbReference>
<reference evidence="2 3" key="1">
    <citation type="submission" date="2024-03" db="EMBL/GenBank/DDBJ databases">
        <title>Community enrichment and isolation of bacterial strains for fucoidan degradation.</title>
        <authorList>
            <person name="Sichert A."/>
        </authorList>
    </citation>
    <scope>NUCLEOTIDE SEQUENCE [LARGE SCALE GENOMIC DNA]</scope>
    <source>
        <strain evidence="2 3">AS62</strain>
    </source>
</reference>
<dbReference type="PANTHER" id="PTHR43072">
    <property type="entry name" value="N-ACETYLTRANSFERASE"/>
    <property type="match status" value="1"/>
</dbReference>
<dbReference type="EMBL" id="JBBMQO010000005">
    <property type="protein sequence ID" value="MEM5502109.1"/>
    <property type="molecule type" value="Genomic_DNA"/>
</dbReference>
<dbReference type="PROSITE" id="PS51186">
    <property type="entry name" value="GNAT"/>
    <property type="match status" value="1"/>
</dbReference>
<comment type="caution">
    <text evidence="2">The sequence shown here is derived from an EMBL/GenBank/DDBJ whole genome shotgun (WGS) entry which is preliminary data.</text>
</comment>
<dbReference type="Proteomes" id="UP001477870">
    <property type="component" value="Unassembled WGS sequence"/>
</dbReference>
<keyword evidence="3" id="KW-1185">Reference proteome</keyword>
<dbReference type="RefSeq" id="WP_342848468.1">
    <property type="nucleotide sequence ID" value="NZ_JBBMQO010000005.1"/>
</dbReference>
<feature type="domain" description="N-acetyltransferase" evidence="1">
    <location>
        <begin position="4"/>
        <end position="169"/>
    </location>
</feature>
<proteinExistence type="predicted"/>
<dbReference type="InterPro" id="IPR016181">
    <property type="entry name" value="Acyl_CoA_acyltransferase"/>
</dbReference>
<dbReference type="SUPFAM" id="SSF55729">
    <property type="entry name" value="Acyl-CoA N-acyltransferases (Nat)"/>
    <property type="match status" value="1"/>
</dbReference>
<evidence type="ECO:0000259" key="1">
    <source>
        <dbReference type="PROSITE" id="PS51186"/>
    </source>
</evidence>
<accession>A0ABU9T8N2</accession>
<protein>
    <submittedName>
        <fullName evidence="2">N-acetyltransferase family protein</fullName>
    </submittedName>
</protein>
<name>A0ABU9T8N2_9HYPH</name>
<dbReference type="Gene3D" id="3.40.630.30">
    <property type="match status" value="1"/>
</dbReference>
<dbReference type="InterPro" id="IPR000182">
    <property type="entry name" value="GNAT_dom"/>
</dbReference>
<evidence type="ECO:0000313" key="2">
    <source>
        <dbReference type="EMBL" id="MEM5502109.1"/>
    </source>
</evidence>
<dbReference type="PANTHER" id="PTHR43072:SF8">
    <property type="entry name" value="ACYLTRANSFERASE FABY-RELATED"/>
    <property type="match status" value="1"/>
</dbReference>
<sequence length="192" mass="21227">MSELIIRDVVAEDIAAITAIYREAVLHGTASFELDPPDEAEMLMRMEAIKDVGFPYIVGVDDNDTLLGYAYANTFRSRPAFRWCIENSVYIDDKAQGQGIGGKLMAELIARCTQLGFRQMVGVIGGGVEHRASIRLHEKLGFNHIGIMPATGFKHGKWLDSVFMQLSLGEGSDTDPDLDAYPGTLYRQKTKP</sequence>
<organism evidence="2 3">
    <name type="scientific">Ahrensia kielensis</name>
    <dbReference type="NCBI Taxonomy" id="76980"/>
    <lineage>
        <taxon>Bacteria</taxon>
        <taxon>Pseudomonadati</taxon>
        <taxon>Pseudomonadota</taxon>
        <taxon>Alphaproteobacteria</taxon>
        <taxon>Hyphomicrobiales</taxon>
        <taxon>Ahrensiaceae</taxon>
        <taxon>Ahrensia</taxon>
    </lineage>
</organism>
<evidence type="ECO:0000313" key="3">
    <source>
        <dbReference type="Proteomes" id="UP001477870"/>
    </source>
</evidence>
<gene>
    <name evidence="2" type="ORF">WNY59_10955</name>
</gene>